<feature type="transmembrane region" description="Helical" evidence="6">
    <location>
        <begin position="94"/>
        <end position="114"/>
    </location>
</feature>
<dbReference type="AlphaFoldDB" id="A0AAD3RUY7"/>
<keyword evidence="3 6" id="KW-0812">Transmembrane</keyword>
<accession>A0AAD3RUY7</accession>
<dbReference type="PANTHER" id="PTHR43124:SF5">
    <property type="entry name" value="PURINE RIBONUCLEOSIDE EFFLUX PUMP NEPI"/>
    <property type="match status" value="1"/>
</dbReference>
<evidence type="ECO:0000313" key="8">
    <source>
        <dbReference type="EMBL" id="GLK65327.1"/>
    </source>
</evidence>
<gene>
    <name evidence="8" type="ORF">GCM10017635_28010</name>
</gene>
<feature type="transmembrane region" description="Helical" evidence="6">
    <location>
        <begin position="264"/>
        <end position="284"/>
    </location>
</feature>
<feature type="transmembrane region" description="Helical" evidence="6">
    <location>
        <begin position="350"/>
        <end position="372"/>
    </location>
</feature>
<feature type="transmembrane region" description="Helical" evidence="6">
    <location>
        <begin position="378"/>
        <end position="396"/>
    </location>
</feature>
<dbReference type="PANTHER" id="PTHR43124">
    <property type="entry name" value="PURINE EFFLUX PUMP PBUE"/>
    <property type="match status" value="1"/>
</dbReference>
<feature type="transmembrane region" description="Helical" evidence="6">
    <location>
        <begin position="26"/>
        <end position="48"/>
    </location>
</feature>
<comment type="subcellular location">
    <subcellularLocation>
        <location evidence="1">Cell membrane</location>
        <topology evidence="1">Multi-pass membrane protein</topology>
    </subcellularLocation>
</comment>
<dbReference type="GO" id="GO:0005886">
    <property type="term" value="C:plasma membrane"/>
    <property type="evidence" value="ECO:0007669"/>
    <property type="project" value="UniProtKB-SubCell"/>
</dbReference>
<dbReference type="Pfam" id="PF07690">
    <property type="entry name" value="MFS_1"/>
    <property type="match status" value="1"/>
</dbReference>
<dbReference type="PROSITE" id="PS50850">
    <property type="entry name" value="MFS"/>
    <property type="match status" value="1"/>
</dbReference>
<evidence type="ECO:0000313" key="9">
    <source>
        <dbReference type="Proteomes" id="UP001143349"/>
    </source>
</evidence>
<feature type="domain" description="Major facilitator superfamily (MFS) profile" evidence="7">
    <location>
        <begin position="29"/>
        <end position="403"/>
    </location>
</feature>
<feature type="transmembrane region" description="Helical" evidence="6">
    <location>
        <begin position="181"/>
        <end position="203"/>
    </location>
</feature>
<evidence type="ECO:0000259" key="7">
    <source>
        <dbReference type="PROSITE" id="PS50850"/>
    </source>
</evidence>
<dbReference type="Proteomes" id="UP001143349">
    <property type="component" value="Unassembled WGS sequence"/>
</dbReference>
<dbReference type="RefSeq" id="WP_271180062.1">
    <property type="nucleotide sequence ID" value="NZ_BSFH01000083.1"/>
</dbReference>
<dbReference type="InterPro" id="IPR036259">
    <property type="entry name" value="MFS_trans_sf"/>
</dbReference>
<reference evidence="8" key="2">
    <citation type="submission" date="2023-01" db="EMBL/GenBank/DDBJ databases">
        <authorList>
            <person name="Sun Q."/>
            <person name="Evtushenko L."/>
        </authorList>
    </citation>
    <scope>NUCLEOTIDE SEQUENCE</scope>
    <source>
        <strain evidence="8">VKM B-2222</strain>
    </source>
</reference>
<keyword evidence="9" id="KW-1185">Reference proteome</keyword>
<evidence type="ECO:0000256" key="2">
    <source>
        <dbReference type="ARBA" id="ARBA00022475"/>
    </source>
</evidence>
<dbReference type="EMBL" id="BSFH01000083">
    <property type="protein sequence ID" value="GLK65327.1"/>
    <property type="molecule type" value="Genomic_DNA"/>
</dbReference>
<dbReference type="Gene3D" id="1.20.1250.20">
    <property type="entry name" value="MFS general substrate transporter like domains"/>
    <property type="match status" value="1"/>
</dbReference>
<dbReference type="SUPFAM" id="SSF103473">
    <property type="entry name" value="MFS general substrate transporter"/>
    <property type="match status" value="1"/>
</dbReference>
<dbReference type="InterPro" id="IPR011701">
    <property type="entry name" value="MFS"/>
</dbReference>
<keyword evidence="4 6" id="KW-1133">Transmembrane helix</keyword>
<feature type="transmembrane region" description="Helical" evidence="6">
    <location>
        <begin position="224"/>
        <end position="244"/>
    </location>
</feature>
<evidence type="ECO:0000256" key="6">
    <source>
        <dbReference type="SAM" id="Phobius"/>
    </source>
</evidence>
<keyword evidence="2" id="KW-1003">Cell membrane</keyword>
<evidence type="ECO:0000256" key="5">
    <source>
        <dbReference type="ARBA" id="ARBA00023136"/>
    </source>
</evidence>
<reference evidence="8" key="1">
    <citation type="journal article" date="2014" name="Int. J. Syst. Evol. Microbiol.">
        <title>Complete genome sequence of Corynebacterium casei LMG S-19264T (=DSM 44701T), isolated from a smear-ripened cheese.</title>
        <authorList>
            <consortium name="US DOE Joint Genome Institute (JGI-PGF)"/>
            <person name="Walter F."/>
            <person name="Albersmeier A."/>
            <person name="Kalinowski J."/>
            <person name="Ruckert C."/>
        </authorList>
    </citation>
    <scope>NUCLEOTIDE SEQUENCE</scope>
    <source>
        <strain evidence="8">VKM B-2222</strain>
    </source>
</reference>
<feature type="transmembrane region" description="Helical" evidence="6">
    <location>
        <begin position="291"/>
        <end position="312"/>
    </location>
</feature>
<organism evidence="8 9">
    <name type="scientific">Paracoccus kondratievae</name>
    <dbReference type="NCBI Taxonomy" id="135740"/>
    <lineage>
        <taxon>Bacteria</taxon>
        <taxon>Pseudomonadati</taxon>
        <taxon>Pseudomonadota</taxon>
        <taxon>Alphaproteobacteria</taxon>
        <taxon>Rhodobacterales</taxon>
        <taxon>Paracoccaceae</taxon>
        <taxon>Paracoccus</taxon>
    </lineage>
</organism>
<protein>
    <submittedName>
        <fullName evidence="8">MFS transporter</fullName>
    </submittedName>
</protein>
<evidence type="ECO:0000256" key="4">
    <source>
        <dbReference type="ARBA" id="ARBA00022989"/>
    </source>
</evidence>
<evidence type="ECO:0000256" key="1">
    <source>
        <dbReference type="ARBA" id="ARBA00004651"/>
    </source>
</evidence>
<dbReference type="InterPro" id="IPR050189">
    <property type="entry name" value="MFS_Efflux_Transporters"/>
</dbReference>
<dbReference type="CDD" id="cd17324">
    <property type="entry name" value="MFS_NepI_like"/>
    <property type="match status" value="1"/>
</dbReference>
<dbReference type="GO" id="GO:0022857">
    <property type="term" value="F:transmembrane transporter activity"/>
    <property type="evidence" value="ECO:0007669"/>
    <property type="project" value="InterPro"/>
</dbReference>
<proteinExistence type="predicted"/>
<evidence type="ECO:0000256" key="3">
    <source>
        <dbReference type="ARBA" id="ARBA00022692"/>
    </source>
</evidence>
<feature type="transmembrane region" description="Helical" evidence="6">
    <location>
        <begin position="120"/>
        <end position="141"/>
    </location>
</feature>
<comment type="caution">
    <text evidence="8">The sequence shown here is derived from an EMBL/GenBank/DDBJ whole genome shotgun (WGS) entry which is preliminary data.</text>
</comment>
<sequence length="404" mass="41664">MATDTMQSDLDLIALPIESEISDRPAWGAVLSMSLGVFALVTAEFLPASLLTPLAAGLQISKGAAGQAVTATALVGLITSLLISLIIRDINRRWVLIGLSVLLILSNLVVATAPGLGMLLLGRILMGIALGGFWSLSVGVVMRLVPEAAIPRALAIMFMGVSAATVFAVPVGSYLGGMIGWRGVFFAATGLAALSLLVQTVTLPSLPVQSAARTASLLDVLRRPGIAIGMFSVLLVFGGHFTFFTYLRPFLESITGLGVDGVTAVLFGFGLANFAGTYLVAYLIERSLRLTMIVLPLSMAILALILTSFGGLASFDAVLVAIWGLLFAGVPVASSTWITRSLPDDAEAGGSLIVAAINFAIATGAGLGGALLEATGPRSVFLASGIILAVAASVIARRVREVRA</sequence>
<dbReference type="InterPro" id="IPR020846">
    <property type="entry name" value="MFS_dom"/>
</dbReference>
<feature type="transmembrane region" description="Helical" evidence="6">
    <location>
        <begin position="153"/>
        <end position="175"/>
    </location>
</feature>
<name>A0AAD3RUY7_9RHOB</name>
<feature type="transmembrane region" description="Helical" evidence="6">
    <location>
        <begin position="68"/>
        <end position="87"/>
    </location>
</feature>
<feature type="transmembrane region" description="Helical" evidence="6">
    <location>
        <begin position="318"/>
        <end position="338"/>
    </location>
</feature>
<keyword evidence="5 6" id="KW-0472">Membrane</keyword>